<feature type="compositionally biased region" description="Low complexity" evidence="3">
    <location>
        <begin position="79"/>
        <end position="91"/>
    </location>
</feature>
<dbReference type="PANTHER" id="PTHR47659">
    <property type="entry name" value="ZN(II)2CYS6 TRANSCRIPTION FACTOR (EUROFUNG)-RELATED"/>
    <property type="match status" value="1"/>
</dbReference>
<dbReference type="Pfam" id="PF00172">
    <property type="entry name" value="Zn_clus"/>
    <property type="match status" value="1"/>
</dbReference>
<evidence type="ECO:0000313" key="6">
    <source>
        <dbReference type="Proteomes" id="UP000268093"/>
    </source>
</evidence>
<dbReference type="SMART" id="SM00066">
    <property type="entry name" value="GAL4"/>
    <property type="match status" value="1"/>
</dbReference>
<feature type="compositionally biased region" description="Polar residues" evidence="3">
    <location>
        <begin position="536"/>
        <end position="552"/>
    </location>
</feature>
<dbReference type="OrthoDB" id="1555531at2759"/>
<evidence type="ECO:0000256" key="3">
    <source>
        <dbReference type="SAM" id="MobiDB-lite"/>
    </source>
</evidence>
<dbReference type="Proteomes" id="UP000268093">
    <property type="component" value="Unassembled WGS sequence"/>
</dbReference>
<evidence type="ECO:0000256" key="2">
    <source>
        <dbReference type="ARBA" id="ARBA00023242"/>
    </source>
</evidence>
<feature type="domain" description="Zn(2)-C6 fungal-type" evidence="4">
    <location>
        <begin position="154"/>
        <end position="185"/>
    </location>
</feature>
<dbReference type="Gene3D" id="3.30.450.20">
    <property type="entry name" value="PAS domain"/>
    <property type="match status" value="1"/>
</dbReference>
<feature type="compositionally biased region" description="Low complexity" evidence="3">
    <location>
        <begin position="557"/>
        <end position="569"/>
    </location>
</feature>
<feature type="region of interest" description="Disordered" evidence="3">
    <location>
        <begin position="48"/>
        <end position="145"/>
    </location>
</feature>
<evidence type="ECO:0000259" key="4">
    <source>
        <dbReference type="PROSITE" id="PS50048"/>
    </source>
</evidence>
<dbReference type="PROSITE" id="PS50048">
    <property type="entry name" value="ZN2_CY6_FUNGAL_2"/>
    <property type="match status" value="1"/>
</dbReference>
<feature type="compositionally biased region" description="Low complexity" evidence="3">
    <location>
        <begin position="583"/>
        <end position="600"/>
    </location>
</feature>
<feature type="compositionally biased region" description="Polar residues" evidence="3">
    <location>
        <begin position="120"/>
        <end position="129"/>
    </location>
</feature>
<dbReference type="InterPro" id="IPR050335">
    <property type="entry name" value="ERT1_acuK_gluconeogen_tf"/>
</dbReference>
<reference evidence="5 6" key="1">
    <citation type="journal article" date="2018" name="New Phytol.">
        <title>Phylogenomics of Endogonaceae and evolution of mycorrhizas within Mucoromycota.</title>
        <authorList>
            <person name="Chang Y."/>
            <person name="Desiro A."/>
            <person name="Na H."/>
            <person name="Sandor L."/>
            <person name="Lipzen A."/>
            <person name="Clum A."/>
            <person name="Barry K."/>
            <person name="Grigoriev I.V."/>
            <person name="Martin F.M."/>
            <person name="Stajich J.E."/>
            <person name="Smith M.E."/>
            <person name="Bonito G."/>
            <person name="Spatafora J.W."/>
        </authorList>
    </citation>
    <scope>NUCLEOTIDE SEQUENCE [LARGE SCALE GENOMIC DNA]</scope>
    <source>
        <strain evidence="5 6">GMNB39</strain>
    </source>
</reference>
<feature type="compositionally biased region" description="Polar residues" evidence="3">
    <location>
        <begin position="625"/>
        <end position="653"/>
    </location>
</feature>
<dbReference type="InterPro" id="IPR001138">
    <property type="entry name" value="Zn2Cys6_DnaBD"/>
</dbReference>
<dbReference type="GO" id="GO:0008270">
    <property type="term" value="F:zinc ion binding"/>
    <property type="evidence" value="ECO:0007669"/>
    <property type="project" value="InterPro"/>
</dbReference>
<feature type="compositionally biased region" description="Low complexity" evidence="3">
    <location>
        <begin position="475"/>
        <end position="494"/>
    </location>
</feature>
<gene>
    <name evidence="5" type="ORF">BC936DRAFT_141746</name>
</gene>
<dbReference type="GO" id="GO:0000981">
    <property type="term" value="F:DNA-binding transcription factor activity, RNA polymerase II-specific"/>
    <property type="evidence" value="ECO:0007669"/>
    <property type="project" value="InterPro"/>
</dbReference>
<keyword evidence="6" id="KW-1185">Reference proteome</keyword>
<dbReference type="SUPFAM" id="SSF57701">
    <property type="entry name" value="Zn2/Cys6 DNA-binding domain"/>
    <property type="match status" value="1"/>
</dbReference>
<comment type="caution">
    <text evidence="5">The sequence shown here is derived from an EMBL/GenBank/DDBJ whole genome shotgun (WGS) entry which is preliminary data.</text>
</comment>
<dbReference type="InterPro" id="IPR036864">
    <property type="entry name" value="Zn2-C6_fun-type_DNA-bd_sf"/>
</dbReference>
<dbReference type="CDD" id="cd00067">
    <property type="entry name" value="GAL4"/>
    <property type="match status" value="1"/>
</dbReference>
<keyword evidence="2" id="KW-0539">Nucleus</keyword>
<accession>A0A433A1Q0</accession>
<proteinExistence type="predicted"/>
<feature type="region of interest" description="Disordered" evidence="3">
    <location>
        <begin position="673"/>
        <end position="720"/>
    </location>
</feature>
<evidence type="ECO:0000313" key="5">
    <source>
        <dbReference type="EMBL" id="RUO96612.1"/>
    </source>
</evidence>
<keyword evidence="1" id="KW-0479">Metal-binding</keyword>
<evidence type="ECO:0000256" key="1">
    <source>
        <dbReference type="ARBA" id="ARBA00022723"/>
    </source>
</evidence>
<feature type="compositionally biased region" description="Low complexity" evidence="3">
    <location>
        <begin position="679"/>
        <end position="688"/>
    </location>
</feature>
<name>A0A433A1Q0_9FUNG</name>
<sequence length="720" mass="77472">MLEVHESPRQTSDPQFAHSHSFYPNAKGFSSSFAFSPPLDQNTTAAVSAGLDERTSSSATLQPHHHHSHRVMSPPSPRRPSANRASPPYSATDRPSHNVPTPPPSTSPGPTVHRDVISGTRASSTGEQSDTSDMEDYSTPVPAKRANKTHVPSACVNCKRAHLACDVSRPCKRCVSLGKTDSCVDIQHKKRGRPKLRDKKSFIPTSMMGENKYAMPSSPGFLTLNGTANSLSPLPTTPMPFTIQQPSGTKVYQPSVDLNAHAASPKFVHAQLPAAAVPYRTATSSFSMTVPTVNEQQDHQQRVITVYLSMEICCARVSDEVYELWEYYPQELAHRSLYDFISGNDTERLARLHRLLLDNVMAVGQRNDPHYRPGNLPPTERTSSDLFFHTSPMVLSAVASGSQTFSDTLHIKKRSGDYELFEMKVYLGGGLGADLSNPATYSKLYVVAMLTKHQYTVSSPASAIAHAVTTVASLSRRSSIPSSPVSVTSQTLTTIGGSTNNDSFRLDQTNYQSARDQPHPASSSLIPPQSKMAREATSSSTLQFGKYSTNQPMGGDRPASPKTSTSATSRPPPRQQGSGDFRSSATTTTTSSPPSSSTSSFRLRTVPSTSMRDSSPLGAFRPPNSGYSSGSHPYTPPSASFTPSAYNHPTQQYSSSATLNTAAASAAQLYHPEPLYNNGSSSVSGSVGKMEDEMAGNDRAVGPHLSGKPTKPMSVNSLLC</sequence>
<dbReference type="PANTHER" id="PTHR47659:SF4">
    <property type="entry name" value="ZN(II)2CYS6 TRANSCRIPTION FACTOR (EUROFUNG)"/>
    <property type="match status" value="1"/>
</dbReference>
<protein>
    <recommendedName>
        <fullName evidence="4">Zn(2)-C6 fungal-type domain-containing protein</fullName>
    </recommendedName>
</protein>
<dbReference type="AlphaFoldDB" id="A0A433A1Q0"/>
<dbReference type="PROSITE" id="PS00463">
    <property type="entry name" value="ZN2_CY6_FUNGAL_1"/>
    <property type="match status" value="1"/>
</dbReference>
<feature type="compositionally biased region" description="Polar residues" evidence="3">
    <location>
        <begin position="495"/>
        <end position="527"/>
    </location>
</feature>
<organism evidence="5 6">
    <name type="scientific">Jimgerdemannia flammicorona</name>
    <dbReference type="NCBI Taxonomy" id="994334"/>
    <lineage>
        <taxon>Eukaryota</taxon>
        <taxon>Fungi</taxon>
        <taxon>Fungi incertae sedis</taxon>
        <taxon>Mucoromycota</taxon>
        <taxon>Mucoromycotina</taxon>
        <taxon>Endogonomycetes</taxon>
        <taxon>Endogonales</taxon>
        <taxon>Endogonaceae</taxon>
        <taxon>Jimgerdemannia</taxon>
    </lineage>
</organism>
<dbReference type="EMBL" id="RBNI01020435">
    <property type="protein sequence ID" value="RUO96612.1"/>
    <property type="molecule type" value="Genomic_DNA"/>
</dbReference>
<feature type="region of interest" description="Disordered" evidence="3">
    <location>
        <begin position="475"/>
        <end position="653"/>
    </location>
</feature>